<dbReference type="GO" id="GO:0016459">
    <property type="term" value="C:myosin complex"/>
    <property type="evidence" value="ECO:0007669"/>
    <property type="project" value="UniProtKB-KW"/>
</dbReference>
<dbReference type="InterPro" id="IPR011993">
    <property type="entry name" value="PH-like_dom_sf"/>
</dbReference>
<evidence type="ECO:0000256" key="5">
    <source>
        <dbReference type="ARBA" id="ARBA00023203"/>
    </source>
</evidence>
<feature type="binding site" evidence="6">
    <location>
        <begin position="429"/>
        <end position="436"/>
    </location>
    <ligand>
        <name>ATP</name>
        <dbReference type="ChEBI" id="CHEBI:30616"/>
    </ligand>
</feature>
<dbReference type="PRINTS" id="PR00193">
    <property type="entry name" value="MYOSINHEAVY"/>
</dbReference>
<feature type="domain" description="Myosin motor" evidence="9">
    <location>
        <begin position="329"/>
        <end position="1147"/>
    </location>
</feature>
<protein>
    <submittedName>
        <fullName evidence="11">Aste57867_10559 protein</fullName>
    </submittedName>
</protein>
<feature type="domain" description="PH" evidence="8">
    <location>
        <begin position="24"/>
        <end position="120"/>
    </location>
</feature>
<evidence type="ECO:0000313" key="12">
    <source>
        <dbReference type="Proteomes" id="UP000332933"/>
    </source>
</evidence>
<evidence type="ECO:0000313" key="10">
    <source>
        <dbReference type="EMBL" id="KAF0698835.1"/>
    </source>
</evidence>
<dbReference type="EMBL" id="CAADRA010005238">
    <property type="protein sequence ID" value="VFT87432.1"/>
    <property type="molecule type" value="Genomic_DNA"/>
</dbReference>
<dbReference type="Gene3D" id="1.10.10.820">
    <property type="match status" value="1"/>
</dbReference>
<dbReference type="InterPro" id="IPR027417">
    <property type="entry name" value="P-loop_NTPase"/>
</dbReference>
<dbReference type="SUPFAM" id="SSF50729">
    <property type="entry name" value="PH domain-like"/>
    <property type="match status" value="1"/>
</dbReference>
<dbReference type="Gene3D" id="3.40.850.10">
    <property type="entry name" value="Kinesin motor domain"/>
    <property type="match status" value="2"/>
</dbReference>
<keyword evidence="4 6" id="KW-0505">Motor protein</keyword>
<dbReference type="GO" id="GO:0003779">
    <property type="term" value="F:actin binding"/>
    <property type="evidence" value="ECO:0007669"/>
    <property type="project" value="UniProtKB-KW"/>
</dbReference>
<dbReference type="CDD" id="cd00124">
    <property type="entry name" value="MYSc"/>
    <property type="match status" value="1"/>
</dbReference>
<dbReference type="PROSITE" id="PS00675">
    <property type="entry name" value="SIGMA54_INTERACT_1"/>
    <property type="match status" value="1"/>
</dbReference>
<dbReference type="Pfam" id="PF00169">
    <property type="entry name" value="PH"/>
    <property type="match status" value="1"/>
</dbReference>
<gene>
    <name evidence="11" type="primary">Aste57867_10559</name>
    <name evidence="10" type="ORF">As57867_010519</name>
    <name evidence="11" type="ORF">ASTE57867_10559</name>
</gene>
<dbReference type="EMBL" id="VJMH01005217">
    <property type="protein sequence ID" value="KAF0698835.1"/>
    <property type="molecule type" value="Genomic_DNA"/>
</dbReference>
<dbReference type="SMART" id="SM00242">
    <property type="entry name" value="MYSc"/>
    <property type="match status" value="1"/>
</dbReference>
<evidence type="ECO:0000259" key="9">
    <source>
        <dbReference type="PROSITE" id="PS51456"/>
    </source>
</evidence>
<evidence type="ECO:0000256" key="3">
    <source>
        <dbReference type="ARBA" id="ARBA00023123"/>
    </source>
</evidence>
<evidence type="ECO:0000256" key="2">
    <source>
        <dbReference type="ARBA" id="ARBA00022840"/>
    </source>
</evidence>
<keyword evidence="3 6" id="KW-0518">Myosin</keyword>
<dbReference type="SUPFAM" id="SSF52833">
    <property type="entry name" value="Thioredoxin-like"/>
    <property type="match status" value="1"/>
</dbReference>
<evidence type="ECO:0000256" key="7">
    <source>
        <dbReference type="SAM" id="MobiDB-lite"/>
    </source>
</evidence>
<dbReference type="SMART" id="SM00233">
    <property type="entry name" value="PH"/>
    <property type="match status" value="1"/>
</dbReference>
<evidence type="ECO:0000313" key="11">
    <source>
        <dbReference type="EMBL" id="VFT87432.1"/>
    </source>
</evidence>
<dbReference type="Gene3D" id="1.20.120.720">
    <property type="entry name" value="Myosin VI head, motor domain, U50 subdomain"/>
    <property type="match status" value="1"/>
</dbReference>
<dbReference type="GO" id="GO:0005524">
    <property type="term" value="F:ATP binding"/>
    <property type="evidence" value="ECO:0007669"/>
    <property type="project" value="UniProtKB-UniRule"/>
</dbReference>
<dbReference type="InterPro" id="IPR001609">
    <property type="entry name" value="Myosin_head_motor_dom-like"/>
</dbReference>
<evidence type="ECO:0000256" key="1">
    <source>
        <dbReference type="ARBA" id="ARBA00022741"/>
    </source>
</evidence>
<comment type="caution">
    <text evidence="6">Lacks conserved residue(s) required for the propagation of feature annotation.</text>
</comment>
<evidence type="ECO:0000259" key="8">
    <source>
        <dbReference type="PROSITE" id="PS50003"/>
    </source>
</evidence>
<dbReference type="PROSITE" id="PS51456">
    <property type="entry name" value="MYOSIN_MOTOR"/>
    <property type="match status" value="1"/>
</dbReference>
<dbReference type="InterPro" id="IPR036249">
    <property type="entry name" value="Thioredoxin-like_sf"/>
</dbReference>
<dbReference type="PROSITE" id="PS50096">
    <property type="entry name" value="IQ"/>
    <property type="match status" value="1"/>
</dbReference>
<keyword evidence="2 6" id="KW-0067">ATP-binding</keyword>
<organism evidence="11 12">
    <name type="scientific">Aphanomyces stellatus</name>
    <dbReference type="NCBI Taxonomy" id="120398"/>
    <lineage>
        <taxon>Eukaryota</taxon>
        <taxon>Sar</taxon>
        <taxon>Stramenopiles</taxon>
        <taxon>Oomycota</taxon>
        <taxon>Saprolegniomycetes</taxon>
        <taxon>Saprolegniales</taxon>
        <taxon>Verrucalvaceae</taxon>
        <taxon>Aphanomyces</taxon>
    </lineage>
</organism>
<dbReference type="Gene3D" id="1.20.58.530">
    <property type="match status" value="1"/>
</dbReference>
<keyword evidence="1 6" id="KW-0547">Nucleotide-binding</keyword>
<sequence>MLLRKSTSSFSSQSLPRLSLDEVDVLHEGWLKKKGHLFSTVKSRYFQLTADGRLAYFKDEKCKKQKGMVLLGMSDSVVFGFELRKESSPDHNAKAYAMTMFAASEDERTKWIEMLRRAASALMPPTTQRPMSPMARAAIVATVNLGTVASNPRETFCVLIEMGELQNLVALAKDTWDADPLKWRHDQYLELCQSIVFTHEKAMGANLNLNESQVMQDALELRYKYEDAQAQLQARRLSVTTPMSPLPQSSKAEVAAASPHSTDLPVVEEEMKLDPAPKLSLKIAKYFATLDPGFVAFSPRSKTMAKYAHFYQEEALTAKRAWNIQREESDDLLNMTSVPRTTDDIARVLQERFERDRIYTSVGDTMIAINPAPRLVHHVAGNSIYDETTVMWYRDHNFASCSPHPFALAKRTLSSVQDNQQNECIILIGESGSGKSDFAKHVLKYIAMIQCASKPPRVQLYTSSTKSTIKMRSDESHLEDLLRLKQVTYETIYLDIYPEKWNQMLSASGGMKQLPQLHMDGLFFGNYDELQRLEDEEQFVFYVRNPAAARLTSVLLDGNVLLEAFGNAKTIHNPNSSRFGKSTSFSIDSTTGLLLGGSITPFFLESSRVTNINADDANFHIFYSLLVGASDTLAVDCHLKNTTPASFKYLGKPSKAAPANVRNFTTEEDRQRWNRVLRCLDLVGVTETERNAIFYALSAVLHLGNFSFEDTHNKLGVATGVRISSELELKTVASLLSIEPTAIEHTMCTKQLSVTKMDEVYELQVHSRQASITRHSFARLLYESLFSTLVTLLNRSSMASNGTHGNTREITLVDVFGFEDLGFNSLEQLCINYLTEKLSAFELEYAGEVQGALYFAEGLEKHWKSVLNMSEGPGLEVMDSPVGVWACLDEATLLHANEDDPKQTKNSRFVRALYSRNVDHAGLSVQRDPLEFTVNHVRSPVTYNVTDFVSKNSDDVLMPLVRLIRTSTNQFIKELLPELPQTQHINTAKRNSVANRFKGHVQSVLNKLREDEPRFVHCLRPRLATSTDFSSLDVEVLGSQVQGQLLSPVVTFASQLFRHHMTYDVFNSQYRVIFSGKYTNYPSISTTLKKKLTRYNVMFPPFKIIRGSLNRYQHHDRVFYSAYEFAVGNSAIFFNEMLYVQLQSKRLQLRTSACIRMQATVRMWLAKRFVEKLREATRNYIRDITQFYAKYNPTKMAEVPGIVRAFRGRESILFQKLQQKYLKDHAMPVVHEQKDTSLEDFILKVHFDAPTVQQMLLNPKMALLLSEPRILQALREVSIDPSVIYLQTSDPVLRLFYSELRLYFTPNIDPNRVEYQNMPLEEAIHKLSHLQLLRPTADMTPEEHTIISEIALDPALLAFHIDQPGVRSMLEQLIKYFKTKNALNKMLHRAIDKDPNTLVVEARVHRIQPVRSPNEPQQEPPAADIPVIPSPEATSQVAEANHVDLEHSDSTTPVAPPSHELPQSGNDVLIFAHSSPHFPMSKDVDQLSSLVNMSSFEAEAIASASYCPEPSTSIQRFQDLPLQLAVERLIEAHLLCPTNDMSPEDQAIVLEISNDPALLVFHIDDPHVRELLANMCCLVDALMAQTSPLSVATPETQQPSSDHVSHREVEFKRVKVTKKLMKKIMKDDTTMGMMGDPKVLEFFEEFSEDTSEQPTIVFQASEALLIDFYKAVLGLAQA</sequence>
<dbReference type="Pfam" id="PF00063">
    <property type="entry name" value="Myosin_head"/>
    <property type="match status" value="1"/>
</dbReference>
<dbReference type="Gene3D" id="2.30.29.30">
    <property type="entry name" value="Pleckstrin-homology domain (PH domain)/Phosphotyrosine-binding domain (PTB)"/>
    <property type="match status" value="1"/>
</dbReference>
<proteinExistence type="inferred from homology"/>
<name>A0A485KQQ0_9STRA</name>
<dbReference type="InterPro" id="IPR036961">
    <property type="entry name" value="Kinesin_motor_dom_sf"/>
</dbReference>
<dbReference type="InterPro" id="IPR001849">
    <property type="entry name" value="PH_domain"/>
</dbReference>
<keyword evidence="12" id="KW-1185">Reference proteome</keyword>
<dbReference type="OrthoDB" id="185175at2759"/>
<dbReference type="SUPFAM" id="SSF52540">
    <property type="entry name" value="P-loop containing nucleoside triphosphate hydrolases"/>
    <property type="match status" value="1"/>
</dbReference>
<feature type="region of interest" description="Disordered" evidence="7">
    <location>
        <begin position="1410"/>
        <end position="1429"/>
    </location>
</feature>
<reference evidence="11 12" key="1">
    <citation type="submission" date="2019-03" db="EMBL/GenBank/DDBJ databases">
        <authorList>
            <person name="Gaulin E."/>
            <person name="Dumas B."/>
        </authorList>
    </citation>
    <scope>NUCLEOTIDE SEQUENCE [LARGE SCALE GENOMIC DNA]</scope>
    <source>
        <strain evidence="11">CBS 568.67</strain>
    </source>
</reference>
<dbReference type="Proteomes" id="UP000332933">
    <property type="component" value="Unassembled WGS sequence"/>
</dbReference>
<dbReference type="PROSITE" id="PS51354">
    <property type="entry name" value="GLUTAREDOXIN_2"/>
    <property type="match status" value="1"/>
</dbReference>
<evidence type="ECO:0000256" key="6">
    <source>
        <dbReference type="PROSITE-ProRule" id="PRU00782"/>
    </source>
</evidence>
<keyword evidence="5 6" id="KW-0009">Actin-binding</keyword>
<dbReference type="PANTHER" id="PTHR13140">
    <property type="entry name" value="MYOSIN"/>
    <property type="match status" value="1"/>
</dbReference>
<dbReference type="InterPro" id="IPR025662">
    <property type="entry name" value="Sigma_54_int_dom_ATP-bd_1"/>
</dbReference>
<reference evidence="10" key="2">
    <citation type="submission" date="2019-06" db="EMBL/GenBank/DDBJ databases">
        <title>Genomics analysis of Aphanomyces spp. identifies a new class of oomycete effector associated with host adaptation.</title>
        <authorList>
            <person name="Gaulin E."/>
        </authorList>
    </citation>
    <scope>NUCLEOTIDE SEQUENCE</scope>
    <source>
        <strain evidence="10">CBS 578.67</strain>
    </source>
</reference>
<evidence type="ECO:0000256" key="4">
    <source>
        <dbReference type="ARBA" id="ARBA00023175"/>
    </source>
</evidence>
<comment type="similarity">
    <text evidence="6">Belongs to the TRAFAC class myosin-kinesin ATPase superfamily. Myosin family.</text>
</comment>
<dbReference type="PROSITE" id="PS50003">
    <property type="entry name" value="PH_DOMAIN"/>
    <property type="match status" value="1"/>
</dbReference>
<dbReference type="GO" id="GO:0003774">
    <property type="term" value="F:cytoskeletal motor activity"/>
    <property type="evidence" value="ECO:0007669"/>
    <property type="project" value="UniProtKB-UniRule"/>
</dbReference>
<accession>A0A485KQQ0</accession>
<dbReference type="Gene3D" id="1.20.5.4820">
    <property type="match status" value="1"/>
</dbReference>